<name>A0A3A3FPS9_9BURK</name>
<dbReference type="AlphaFoldDB" id="A0A3A3FPS9"/>
<sequence>MRSSSVHFSITSDAAWAPGIETREAWLAWAQHGGTTEGSGKPKLQSMAVMQRRRVGMLGKMALEVAYACLGERTGVPTIFCSRHGEVSRSVDLLSDLAAGEPLSPTSFGLSVHNAIGGMFSIVRDDQANHIALSAGQSSVEHAVVEACGLLNDGEKAVLLVVYDCPLPGIYTEFQDVAEQPFAWAWLIEPPLQDVMSLSWSEPASDTIQPSLLTGGLEILRFHLLQSSLLERRSAKQSWRWSRHA</sequence>
<accession>A0A3A3FPS9</accession>
<reference evidence="3" key="1">
    <citation type="submission" date="2018-09" db="EMBL/GenBank/DDBJ databases">
        <authorList>
            <person name="Zhu H."/>
        </authorList>
    </citation>
    <scope>NUCLEOTIDE SEQUENCE [LARGE SCALE GENOMIC DNA]</scope>
    <source>
        <strain evidence="3">K1R23-30</strain>
    </source>
</reference>
<dbReference type="Proteomes" id="UP000265955">
    <property type="component" value="Unassembled WGS sequence"/>
</dbReference>
<evidence type="ECO:0000259" key="1">
    <source>
        <dbReference type="Pfam" id="PF13723"/>
    </source>
</evidence>
<keyword evidence="3" id="KW-1185">Reference proteome</keyword>
<feature type="domain" description="Beta-ketoacyl synthase-like N-terminal" evidence="1">
    <location>
        <begin position="26"/>
        <end position="242"/>
    </location>
</feature>
<dbReference type="GO" id="GO:0016746">
    <property type="term" value="F:acyltransferase activity"/>
    <property type="evidence" value="ECO:0007669"/>
    <property type="project" value="InterPro"/>
</dbReference>
<dbReference type="SUPFAM" id="SSF53901">
    <property type="entry name" value="Thiolase-like"/>
    <property type="match status" value="1"/>
</dbReference>
<dbReference type="InterPro" id="IPR016039">
    <property type="entry name" value="Thiolase-like"/>
</dbReference>
<comment type="caution">
    <text evidence="2">The sequence shown here is derived from an EMBL/GenBank/DDBJ whole genome shotgun (WGS) entry which is preliminary data.</text>
</comment>
<dbReference type="EMBL" id="QYUO01000001">
    <property type="protein sequence ID" value="RJF97204.1"/>
    <property type="molecule type" value="Genomic_DNA"/>
</dbReference>
<organism evidence="2 3">
    <name type="scientific">Noviherbaspirillum saxi</name>
    <dbReference type="NCBI Taxonomy" id="2320863"/>
    <lineage>
        <taxon>Bacteria</taxon>
        <taxon>Pseudomonadati</taxon>
        <taxon>Pseudomonadota</taxon>
        <taxon>Betaproteobacteria</taxon>
        <taxon>Burkholderiales</taxon>
        <taxon>Oxalobacteraceae</taxon>
        <taxon>Noviherbaspirillum</taxon>
    </lineage>
</organism>
<evidence type="ECO:0000313" key="2">
    <source>
        <dbReference type="EMBL" id="RJF97204.1"/>
    </source>
</evidence>
<dbReference type="InterPro" id="IPR014030">
    <property type="entry name" value="Ketoacyl_synth_N"/>
</dbReference>
<dbReference type="Pfam" id="PF13723">
    <property type="entry name" value="Ketoacyl-synt_2"/>
    <property type="match status" value="1"/>
</dbReference>
<proteinExistence type="predicted"/>
<gene>
    <name evidence="2" type="ORF">D3871_00650</name>
</gene>
<protein>
    <submittedName>
        <fullName evidence="2">3-oxoacyl-ACP synthase</fullName>
    </submittedName>
</protein>
<evidence type="ECO:0000313" key="3">
    <source>
        <dbReference type="Proteomes" id="UP000265955"/>
    </source>
</evidence>
<dbReference type="OrthoDB" id="9798676at2"/>